<dbReference type="Proteomes" id="UP000187209">
    <property type="component" value="Unassembled WGS sequence"/>
</dbReference>
<evidence type="ECO:0000313" key="3">
    <source>
        <dbReference type="Proteomes" id="UP000187209"/>
    </source>
</evidence>
<gene>
    <name evidence="2" type="ORF">SteCoe_16855</name>
</gene>
<proteinExistence type="predicted"/>
<organism evidence="2 3">
    <name type="scientific">Stentor coeruleus</name>
    <dbReference type="NCBI Taxonomy" id="5963"/>
    <lineage>
        <taxon>Eukaryota</taxon>
        <taxon>Sar</taxon>
        <taxon>Alveolata</taxon>
        <taxon>Ciliophora</taxon>
        <taxon>Postciliodesmatophora</taxon>
        <taxon>Heterotrichea</taxon>
        <taxon>Heterotrichida</taxon>
        <taxon>Stentoridae</taxon>
        <taxon>Stentor</taxon>
    </lineage>
</organism>
<keyword evidence="3" id="KW-1185">Reference proteome</keyword>
<comment type="caution">
    <text evidence="2">The sequence shown here is derived from an EMBL/GenBank/DDBJ whole genome shotgun (WGS) entry which is preliminary data.</text>
</comment>
<evidence type="ECO:0000256" key="1">
    <source>
        <dbReference type="SAM" id="MobiDB-lite"/>
    </source>
</evidence>
<name>A0A1R2C0B0_9CILI</name>
<feature type="region of interest" description="Disordered" evidence="1">
    <location>
        <begin position="1"/>
        <end position="39"/>
    </location>
</feature>
<dbReference type="AlphaFoldDB" id="A0A1R2C0B0"/>
<protein>
    <submittedName>
        <fullName evidence="2">Uncharacterized protein</fullName>
    </submittedName>
</protein>
<sequence length="242" mass="27812">MKKHFDDKSRSKSIDSKSHNNSVYSILKDPSKSKLKHHRSVRFIEPEDFSSEESLESKSVCQQQSKIQILKTPVNDFFKQNSPKEPQPYKPVSGSSKLIIKNHKAKDLQYNKPDNKPKAQLHKIVVKNKRSKGYHFSASPKFEPKIINYEFRDKNFYEKLNKFIYCKPSGICKKKTGKCYESDKLNACDSSSVYIGNKSVDIVSSPSEPNSGKVYYKSLGVQNMNKGVQERIFKPQSSYLLN</sequence>
<dbReference type="EMBL" id="MPUH01000340">
    <property type="protein sequence ID" value="OMJ82446.1"/>
    <property type="molecule type" value="Genomic_DNA"/>
</dbReference>
<accession>A0A1R2C0B0</accession>
<evidence type="ECO:0000313" key="2">
    <source>
        <dbReference type="EMBL" id="OMJ82446.1"/>
    </source>
</evidence>
<reference evidence="2 3" key="1">
    <citation type="submission" date="2016-11" db="EMBL/GenBank/DDBJ databases">
        <title>The macronuclear genome of Stentor coeruleus: a giant cell with tiny introns.</title>
        <authorList>
            <person name="Slabodnick M."/>
            <person name="Ruby J.G."/>
            <person name="Reiff S.B."/>
            <person name="Swart E.C."/>
            <person name="Gosai S."/>
            <person name="Prabakaran S."/>
            <person name="Witkowska E."/>
            <person name="Larue G.E."/>
            <person name="Fisher S."/>
            <person name="Freeman R.M."/>
            <person name="Gunawardena J."/>
            <person name="Chu W."/>
            <person name="Stover N.A."/>
            <person name="Gregory B.D."/>
            <person name="Nowacki M."/>
            <person name="Derisi J."/>
            <person name="Roy S.W."/>
            <person name="Marshall W.F."/>
            <person name="Sood P."/>
        </authorList>
    </citation>
    <scope>NUCLEOTIDE SEQUENCE [LARGE SCALE GENOMIC DNA]</scope>
    <source>
        <strain evidence="2">WM001</strain>
    </source>
</reference>
<feature type="compositionally biased region" description="Basic and acidic residues" evidence="1">
    <location>
        <begin position="1"/>
        <end position="18"/>
    </location>
</feature>